<evidence type="ECO:0000256" key="1">
    <source>
        <dbReference type="ARBA" id="ARBA00005495"/>
    </source>
</evidence>
<proteinExistence type="inferred from homology"/>
<evidence type="ECO:0000259" key="5">
    <source>
        <dbReference type="PROSITE" id="PS51891"/>
    </source>
</evidence>
<dbReference type="AlphaFoldDB" id="A0A345YFT5"/>
<evidence type="ECO:0000256" key="4">
    <source>
        <dbReference type="ARBA" id="ARBA00023239"/>
    </source>
</evidence>
<dbReference type="PANTHER" id="PTHR33337">
    <property type="entry name" value="GFA DOMAIN-CONTAINING PROTEIN"/>
    <property type="match status" value="1"/>
</dbReference>
<dbReference type="InterPro" id="IPR011057">
    <property type="entry name" value="Mss4-like_sf"/>
</dbReference>
<dbReference type="EMBL" id="CP031357">
    <property type="protein sequence ID" value="AXK42787.1"/>
    <property type="molecule type" value="Genomic_DNA"/>
</dbReference>
<dbReference type="Gene3D" id="3.90.1590.10">
    <property type="entry name" value="glutathione-dependent formaldehyde- activating enzyme (gfa)"/>
    <property type="match status" value="1"/>
</dbReference>
<dbReference type="Pfam" id="PF04828">
    <property type="entry name" value="GFA"/>
    <property type="match status" value="1"/>
</dbReference>
<dbReference type="PROSITE" id="PS51891">
    <property type="entry name" value="CENP_V_GFA"/>
    <property type="match status" value="1"/>
</dbReference>
<dbReference type="GO" id="GO:0016846">
    <property type="term" value="F:carbon-sulfur lyase activity"/>
    <property type="evidence" value="ECO:0007669"/>
    <property type="project" value="InterPro"/>
</dbReference>
<dbReference type="SUPFAM" id="SSF51316">
    <property type="entry name" value="Mss4-like"/>
    <property type="match status" value="1"/>
</dbReference>
<dbReference type="InterPro" id="IPR006913">
    <property type="entry name" value="CENP-V/GFA"/>
</dbReference>
<dbReference type="Proteomes" id="UP000254508">
    <property type="component" value="Chromosome"/>
</dbReference>
<keyword evidence="4" id="KW-0456">Lyase</keyword>
<evidence type="ECO:0000256" key="3">
    <source>
        <dbReference type="ARBA" id="ARBA00022833"/>
    </source>
</evidence>
<reference evidence="7" key="1">
    <citation type="submission" date="2018-07" db="EMBL/GenBank/DDBJ databases">
        <title>Genome sequence of Erythrobacter strain YH-07, an antagonistic bacterium isolated from Yellow Sea.</title>
        <authorList>
            <person name="Tang T."/>
            <person name="Liu Q."/>
            <person name="Sun X."/>
        </authorList>
    </citation>
    <scope>NUCLEOTIDE SEQUENCE [LARGE SCALE GENOMIC DNA]</scope>
    <source>
        <strain evidence="7">YH-07</strain>
    </source>
</reference>
<dbReference type="OrthoDB" id="7186766at2"/>
<keyword evidence="2" id="KW-0479">Metal-binding</keyword>
<dbReference type="KEGG" id="err:DVR09_11000"/>
<dbReference type="GO" id="GO:0046872">
    <property type="term" value="F:metal ion binding"/>
    <property type="evidence" value="ECO:0007669"/>
    <property type="project" value="UniProtKB-KW"/>
</dbReference>
<organism evidence="6 7">
    <name type="scientific">Erythrobacter aureus</name>
    <dbReference type="NCBI Taxonomy" id="2182384"/>
    <lineage>
        <taxon>Bacteria</taxon>
        <taxon>Pseudomonadati</taxon>
        <taxon>Pseudomonadota</taxon>
        <taxon>Alphaproteobacteria</taxon>
        <taxon>Sphingomonadales</taxon>
        <taxon>Erythrobacteraceae</taxon>
        <taxon>Erythrobacter/Porphyrobacter group</taxon>
        <taxon>Erythrobacter</taxon>
    </lineage>
</organism>
<sequence length="164" mass="17633">MADGAEGACAKGWCAMKGELTGGCLCGAVRYTLREGFRLKPYACHCTDCQSRTGSAFSEHMLFALTDLDISGDLDTGEYDQPSGAHSRILGCATCKARIYAVNDTREGFASLRCGTLDDSASLVPAAHLWVKSKQPWIGLPADARVMDAQPQTTEEWIEFVGMA</sequence>
<accession>A0A345YFT5</accession>
<feature type="domain" description="CENP-V/GFA" evidence="5">
    <location>
        <begin position="20"/>
        <end position="138"/>
    </location>
</feature>
<evidence type="ECO:0000313" key="6">
    <source>
        <dbReference type="EMBL" id="AXK42787.1"/>
    </source>
</evidence>
<dbReference type="PANTHER" id="PTHR33337:SF33">
    <property type="entry name" value="CENP-V_GFA DOMAIN-CONTAINING PROTEIN"/>
    <property type="match status" value="1"/>
</dbReference>
<gene>
    <name evidence="6" type="ORF">DVR09_11000</name>
</gene>
<name>A0A345YFT5_9SPHN</name>
<evidence type="ECO:0000256" key="2">
    <source>
        <dbReference type="ARBA" id="ARBA00022723"/>
    </source>
</evidence>
<keyword evidence="7" id="KW-1185">Reference proteome</keyword>
<comment type="similarity">
    <text evidence="1">Belongs to the Gfa family.</text>
</comment>
<protein>
    <submittedName>
        <fullName evidence="6">GFA family protein</fullName>
    </submittedName>
</protein>
<evidence type="ECO:0000313" key="7">
    <source>
        <dbReference type="Proteomes" id="UP000254508"/>
    </source>
</evidence>
<keyword evidence="3" id="KW-0862">Zinc</keyword>